<organism evidence="2 3">
    <name type="scientific">Terrimesophilobacter mesophilus</name>
    <dbReference type="NCBI Taxonomy" id="433647"/>
    <lineage>
        <taxon>Bacteria</taxon>
        <taxon>Bacillati</taxon>
        <taxon>Actinomycetota</taxon>
        <taxon>Actinomycetes</taxon>
        <taxon>Micrococcales</taxon>
        <taxon>Microbacteriaceae</taxon>
        <taxon>Terrimesophilobacter</taxon>
    </lineage>
</organism>
<protein>
    <submittedName>
        <fullName evidence="2">Uncharacterized protein</fullName>
    </submittedName>
</protein>
<dbReference type="PROSITE" id="PS51257">
    <property type="entry name" value="PROKAR_LIPOPROTEIN"/>
    <property type="match status" value="1"/>
</dbReference>
<gene>
    <name evidence="2" type="ORF">E3N84_10960</name>
</gene>
<dbReference type="EMBL" id="SOFI01000003">
    <property type="protein sequence ID" value="TFB80507.1"/>
    <property type="molecule type" value="Genomic_DNA"/>
</dbReference>
<proteinExistence type="predicted"/>
<comment type="caution">
    <text evidence="2">The sequence shown here is derived from an EMBL/GenBank/DDBJ whole genome shotgun (WGS) entry which is preliminary data.</text>
</comment>
<evidence type="ECO:0000313" key="2">
    <source>
        <dbReference type="EMBL" id="TFB80507.1"/>
    </source>
</evidence>
<keyword evidence="1" id="KW-0732">Signal</keyword>
<dbReference type="Proteomes" id="UP000298488">
    <property type="component" value="Unassembled WGS sequence"/>
</dbReference>
<keyword evidence="3" id="KW-1185">Reference proteome</keyword>
<feature type="chain" id="PRO_5039335540" evidence="1">
    <location>
        <begin position="25"/>
        <end position="130"/>
    </location>
</feature>
<evidence type="ECO:0000313" key="3">
    <source>
        <dbReference type="Proteomes" id="UP000298488"/>
    </source>
</evidence>
<dbReference type="RefSeq" id="WP_104096360.1">
    <property type="nucleotide sequence ID" value="NZ_JACHBP010000001.1"/>
</dbReference>
<feature type="signal peptide" evidence="1">
    <location>
        <begin position="1"/>
        <end position="24"/>
    </location>
</feature>
<accession>A0A4R8VF93</accession>
<dbReference type="AlphaFoldDB" id="A0A4R8VF93"/>
<reference evidence="2 3" key="1">
    <citation type="submission" date="2019-03" db="EMBL/GenBank/DDBJ databases">
        <title>Genomics of glacier-inhabiting Cryobacterium strains.</title>
        <authorList>
            <person name="Liu Q."/>
            <person name="Xin Y.-H."/>
        </authorList>
    </citation>
    <scope>NUCLEOTIDE SEQUENCE [LARGE SCALE GENOMIC DNA]</scope>
    <source>
        <strain evidence="2 3">CGMCC 1.10440</strain>
    </source>
</reference>
<dbReference type="OrthoDB" id="7348379at2"/>
<sequence>MSQRPIVRTFTLATAAALASLALSGCVPNTGADAGATTVDVKSSATECLVSTASAPSGSVVFAVTNTGDEETEFYLLGEDGKRVVGEVEHIGPGTSRDLAVTVPAGQYFTVCKPGMSGDGVGRTAFTVTK</sequence>
<name>A0A4R8VF93_9MICO</name>
<evidence type="ECO:0000256" key="1">
    <source>
        <dbReference type="SAM" id="SignalP"/>
    </source>
</evidence>